<gene>
    <name evidence="2" type="ORF">PQI24_04005</name>
</gene>
<organism evidence="2 3">
    <name type="scientific">Pseudoalteromonas lipolytica</name>
    <dbReference type="NCBI Taxonomy" id="570156"/>
    <lineage>
        <taxon>Bacteria</taxon>
        <taxon>Pseudomonadati</taxon>
        <taxon>Pseudomonadota</taxon>
        <taxon>Gammaproteobacteria</taxon>
        <taxon>Alteromonadales</taxon>
        <taxon>Pseudoalteromonadaceae</taxon>
        <taxon>Pseudoalteromonas</taxon>
    </lineage>
</organism>
<dbReference type="EMBL" id="JAQPZS010000002">
    <property type="protein sequence ID" value="MEJ6495178.1"/>
    <property type="molecule type" value="Genomic_DNA"/>
</dbReference>
<proteinExistence type="predicted"/>
<comment type="caution">
    <text evidence="2">The sequence shown here is derived from an EMBL/GenBank/DDBJ whole genome shotgun (WGS) entry which is preliminary data.</text>
</comment>
<accession>A0ABU8SR32</accession>
<dbReference type="Proteomes" id="UP001377972">
    <property type="component" value="Unassembled WGS sequence"/>
</dbReference>
<evidence type="ECO:0000313" key="3">
    <source>
        <dbReference type="Proteomes" id="UP001377972"/>
    </source>
</evidence>
<evidence type="ECO:0000313" key="2">
    <source>
        <dbReference type="EMBL" id="MEJ6495178.1"/>
    </source>
</evidence>
<keyword evidence="3" id="KW-1185">Reference proteome</keyword>
<keyword evidence="1" id="KW-0812">Transmembrane</keyword>
<feature type="transmembrane region" description="Helical" evidence="1">
    <location>
        <begin position="12"/>
        <end position="32"/>
    </location>
</feature>
<dbReference type="RefSeq" id="WP_294412173.1">
    <property type="nucleotide sequence ID" value="NZ_JAQPZS010000002.1"/>
</dbReference>
<name>A0ABU8SR32_9GAMM</name>
<protein>
    <recommendedName>
        <fullName evidence="4">Prepilin-type N-terminal cleavage/methylation domain-containing protein</fullName>
    </recommendedName>
</protein>
<keyword evidence="1" id="KW-1133">Transmembrane helix</keyword>
<reference evidence="2 3" key="1">
    <citation type="submission" date="2023-01" db="EMBL/GenBank/DDBJ databases">
        <title>Trichodesmium-associated heterotrophic epibiont bacteria.</title>
        <authorList>
            <person name="Cleveland C.S."/>
            <person name="Webb E.A."/>
        </authorList>
    </citation>
    <scope>NUCLEOTIDE SEQUENCE [LARGE SCALE GENOMIC DNA]</scope>
    <source>
        <strain evidence="2 3">USCH2</strain>
    </source>
</reference>
<evidence type="ECO:0008006" key="4">
    <source>
        <dbReference type="Google" id="ProtNLM"/>
    </source>
</evidence>
<evidence type="ECO:0000256" key="1">
    <source>
        <dbReference type="SAM" id="Phobius"/>
    </source>
</evidence>
<sequence>MTLIGELFNRQILELVLMITIAAVITAFIPAIEAYKQALHTSLSANSFLTNTLVQ</sequence>
<keyword evidence="1" id="KW-0472">Membrane</keyword>